<feature type="transmembrane region" description="Helical" evidence="1">
    <location>
        <begin position="132"/>
        <end position="149"/>
    </location>
</feature>
<dbReference type="GO" id="GO:0008381">
    <property type="term" value="F:mechanosensitive monoatomic ion channel activity"/>
    <property type="evidence" value="ECO:0007669"/>
    <property type="project" value="InterPro"/>
</dbReference>
<evidence type="ECO:0000313" key="3">
    <source>
        <dbReference type="Proteomes" id="UP000236161"/>
    </source>
</evidence>
<keyword evidence="1" id="KW-0812">Transmembrane</keyword>
<feature type="transmembrane region" description="Helical" evidence="1">
    <location>
        <begin position="63"/>
        <end position="86"/>
    </location>
</feature>
<dbReference type="EMBL" id="KZ451982">
    <property type="protein sequence ID" value="PKA54923.1"/>
    <property type="molecule type" value="Genomic_DNA"/>
</dbReference>
<gene>
    <name evidence="2" type="ORF">AXF42_Ash000759</name>
</gene>
<dbReference type="InterPro" id="IPR027272">
    <property type="entry name" value="Piezo"/>
</dbReference>
<protein>
    <recommendedName>
        <fullName evidence="4">Piezo-type mechanosensitive ion channel like</fullName>
    </recommendedName>
</protein>
<keyword evidence="3" id="KW-1185">Reference proteome</keyword>
<dbReference type="GO" id="GO:0071260">
    <property type="term" value="P:cellular response to mechanical stimulus"/>
    <property type="evidence" value="ECO:0007669"/>
    <property type="project" value="TreeGrafter"/>
</dbReference>
<dbReference type="OrthoDB" id="303066at2759"/>
<dbReference type="GO" id="GO:0016020">
    <property type="term" value="C:membrane"/>
    <property type="evidence" value="ECO:0007669"/>
    <property type="project" value="InterPro"/>
</dbReference>
<sequence length="286" mass="32659">MLLFSGSNYCRLFLLSWCTVFFSLIAIIAQVVFNIIWCIKGNEWNAPDTWWAQLVGLVRIQSLAWRSVVFFIIMQLAVALLAFFEVQGNSNDQDSCWSSFSSTVEQLGSHLRIACFLLLPAVQLIVGISHPSWISLPFFVCSCVGLVHWSLTSNFLGLFRWWRPLLIYACSVIFLFYTYQLPVKFPTLVLIVADFIGLYKMHLKLELPEICSSVSVLVFFFMLSSIRGFLEEMDSLITIEDNALAERLLPSRSGVRHANILLRGSILRIFSINFFTYGFPVGMIFL</sequence>
<dbReference type="STRING" id="1088818.A0A2I0AH83"/>
<dbReference type="GO" id="GO:0050982">
    <property type="term" value="P:detection of mechanical stimulus"/>
    <property type="evidence" value="ECO:0007669"/>
    <property type="project" value="TreeGrafter"/>
</dbReference>
<evidence type="ECO:0008006" key="4">
    <source>
        <dbReference type="Google" id="ProtNLM"/>
    </source>
</evidence>
<name>A0A2I0AH83_9ASPA</name>
<dbReference type="Proteomes" id="UP000236161">
    <property type="component" value="Unassembled WGS sequence"/>
</dbReference>
<evidence type="ECO:0000313" key="2">
    <source>
        <dbReference type="EMBL" id="PKA54923.1"/>
    </source>
</evidence>
<organism evidence="2 3">
    <name type="scientific">Apostasia shenzhenica</name>
    <dbReference type="NCBI Taxonomy" id="1088818"/>
    <lineage>
        <taxon>Eukaryota</taxon>
        <taxon>Viridiplantae</taxon>
        <taxon>Streptophyta</taxon>
        <taxon>Embryophyta</taxon>
        <taxon>Tracheophyta</taxon>
        <taxon>Spermatophyta</taxon>
        <taxon>Magnoliopsida</taxon>
        <taxon>Liliopsida</taxon>
        <taxon>Asparagales</taxon>
        <taxon>Orchidaceae</taxon>
        <taxon>Apostasioideae</taxon>
        <taxon>Apostasia</taxon>
    </lineage>
</organism>
<accession>A0A2I0AH83</accession>
<feature type="transmembrane region" description="Helical" evidence="1">
    <location>
        <begin position="266"/>
        <end position="285"/>
    </location>
</feature>
<evidence type="ECO:0000256" key="1">
    <source>
        <dbReference type="SAM" id="Phobius"/>
    </source>
</evidence>
<dbReference type="GO" id="GO:0005261">
    <property type="term" value="F:monoatomic cation channel activity"/>
    <property type="evidence" value="ECO:0007669"/>
    <property type="project" value="TreeGrafter"/>
</dbReference>
<feature type="transmembrane region" description="Helical" evidence="1">
    <location>
        <begin position="12"/>
        <end position="37"/>
    </location>
</feature>
<feature type="transmembrane region" description="Helical" evidence="1">
    <location>
        <begin position="210"/>
        <end position="230"/>
    </location>
</feature>
<reference evidence="2 3" key="1">
    <citation type="journal article" date="2017" name="Nature">
        <title>The Apostasia genome and the evolution of orchids.</title>
        <authorList>
            <person name="Zhang G.Q."/>
            <person name="Liu K.W."/>
            <person name="Li Z."/>
            <person name="Lohaus R."/>
            <person name="Hsiao Y.Y."/>
            <person name="Niu S.C."/>
            <person name="Wang J.Y."/>
            <person name="Lin Y.C."/>
            <person name="Xu Q."/>
            <person name="Chen L.J."/>
            <person name="Yoshida K."/>
            <person name="Fujiwara S."/>
            <person name="Wang Z.W."/>
            <person name="Zhang Y.Q."/>
            <person name="Mitsuda N."/>
            <person name="Wang M."/>
            <person name="Liu G.H."/>
            <person name="Pecoraro L."/>
            <person name="Huang H.X."/>
            <person name="Xiao X.J."/>
            <person name="Lin M."/>
            <person name="Wu X.Y."/>
            <person name="Wu W.L."/>
            <person name="Chen Y.Y."/>
            <person name="Chang S.B."/>
            <person name="Sakamoto S."/>
            <person name="Ohme-Takagi M."/>
            <person name="Yagi M."/>
            <person name="Zeng S.J."/>
            <person name="Shen C.Y."/>
            <person name="Yeh C.M."/>
            <person name="Luo Y.B."/>
            <person name="Tsai W.C."/>
            <person name="Van de Peer Y."/>
            <person name="Liu Z.J."/>
        </authorList>
    </citation>
    <scope>NUCLEOTIDE SEQUENCE [LARGE SCALE GENOMIC DNA]</scope>
    <source>
        <strain evidence="3">cv. Shenzhen</strain>
        <tissue evidence="2">Stem</tissue>
    </source>
</reference>
<proteinExistence type="predicted"/>
<dbReference type="GO" id="GO:0042391">
    <property type="term" value="P:regulation of membrane potential"/>
    <property type="evidence" value="ECO:0007669"/>
    <property type="project" value="TreeGrafter"/>
</dbReference>
<dbReference type="PANTHER" id="PTHR13167">
    <property type="entry name" value="PIEZO-TYPE MECHANOSENSITIVE ION CHANNEL COMPONENT"/>
    <property type="match status" value="1"/>
</dbReference>
<keyword evidence="1" id="KW-0472">Membrane</keyword>
<dbReference type="PANTHER" id="PTHR13167:SF25">
    <property type="entry name" value="PIEZO-TYPE MECHANOSENSITIVE ION CHANNEL COMPONENT"/>
    <property type="match status" value="1"/>
</dbReference>
<keyword evidence="1" id="KW-1133">Transmembrane helix</keyword>
<dbReference type="AlphaFoldDB" id="A0A2I0AH83"/>